<accession>A0ABD6BJ13</accession>
<gene>
    <name evidence="1" type="ORF">ACFR99_13605</name>
</gene>
<dbReference type="EMBL" id="JBHUDI010000008">
    <property type="protein sequence ID" value="MFD1564579.1"/>
    <property type="molecule type" value="Genomic_DNA"/>
</dbReference>
<evidence type="ECO:0000313" key="1">
    <source>
        <dbReference type="EMBL" id="MFD1564579.1"/>
    </source>
</evidence>
<organism evidence="1 2">
    <name type="scientific">Haloarchaeobius amylolyticus</name>
    <dbReference type="NCBI Taxonomy" id="1198296"/>
    <lineage>
        <taxon>Archaea</taxon>
        <taxon>Methanobacteriati</taxon>
        <taxon>Methanobacteriota</taxon>
        <taxon>Stenosarchaea group</taxon>
        <taxon>Halobacteria</taxon>
        <taxon>Halobacteriales</taxon>
        <taxon>Halorubellaceae</taxon>
        <taxon>Haloarchaeobius</taxon>
    </lineage>
</organism>
<reference evidence="1 2" key="1">
    <citation type="journal article" date="2019" name="Int. J. Syst. Evol. Microbiol.">
        <title>The Global Catalogue of Microorganisms (GCM) 10K type strain sequencing project: providing services to taxonomists for standard genome sequencing and annotation.</title>
        <authorList>
            <consortium name="The Broad Institute Genomics Platform"/>
            <consortium name="The Broad Institute Genome Sequencing Center for Infectious Disease"/>
            <person name="Wu L."/>
            <person name="Ma J."/>
        </authorList>
    </citation>
    <scope>NUCLEOTIDE SEQUENCE [LARGE SCALE GENOMIC DNA]</scope>
    <source>
        <strain evidence="1 2">CGMCC 1.12230</strain>
    </source>
</reference>
<protein>
    <submittedName>
        <fullName evidence="1">Uncharacterized protein</fullName>
    </submittedName>
</protein>
<dbReference type="Proteomes" id="UP001597076">
    <property type="component" value="Unassembled WGS sequence"/>
</dbReference>
<dbReference type="AlphaFoldDB" id="A0ABD6BJ13"/>
<evidence type="ECO:0000313" key="2">
    <source>
        <dbReference type="Proteomes" id="UP001597076"/>
    </source>
</evidence>
<keyword evidence="2" id="KW-1185">Reference proteome</keyword>
<proteinExistence type="predicted"/>
<sequence>MDRGANEDERWIFYDNGGDWQHVFKYGWRRREQEDEVLVQRASNRNDLRIGFYHRMGDNSNRDTAVQDRELRFNFRCMGSNPTAFRDIYNEEFDKRVRSIEDCLESTNAATTGEKRTMIRGTYPIRVDEHDGFFEAYTAALNDAFVEFVVDNSDLVQTLGDAFDDSVEAYR</sequence>
<dbReference type="RefSeq" id="WP_390288241.1">
    <property type="nucleotide sequence ID" value="NZ_JBHUDI010000008.1"/>
</dbReference>
<name>A0ABD6BJ13_9EURY</name>
<comment type="caution">
    <text evidence="1">The sequence shown here is derived from an EMBL/GenBank/DDBJ whole genome shotgun (WGS) entry which is preliminary data.</text>
</comment>